<dbReference type="RefSeq" id="XP_005703452.1">
    <property type="nucleotide sequence ID" value="XM_005703395.1"/>
</dbReference>
<dbReference type="Gramene" id="EME26932">
    <property type="protein sequence ID" value="EME26932"/>
    <property type="gene ID" value="Gasu_55020"/>
</dbReference>
<dbReference type="EMBL" id="KB454540">
    <property type="protein sequence ID" value="EME26932.1"/>
    <property type="molecule type" value="Genomic_DNA"/>
</dbReference>
<dbReference type="KEGG" id="gsl:Gasu_55020"/>
<accession>M2XAN0</accession>
<evidence type="ECO:0000313" key="2">
    <source>
        <dbReference type="EMBL" id="EME26932.1"/>
    </source>
</evidence>
<protein>
    <submittedName>
        <fullName evidence="2">Uncharacterized protein</fullName>
    </submittedName>
</protein>
<gene>
    <name evidence="2" type="ORF">Gasu_55020</name>
</gene>
<organism evidence="2 3">
    <name type="scientific">Galdieria sulphuraria</name>
    <name type="common">Red alga</name>
    <dbReference type="NCBI Taxonomy" id="130081"/>
    <lineage>
        <taxon>Eukaryota</taxon>
        <taxon>Rhodophyta</taxon>
        <taxon>Bangiophyceae</taxon>
        <taxon>Galdieriales</taxon>
        <taxon>Galdieriaceae</taxon>
        <taxon>Galdieria</taxon>
    </lineage>
</organism>
<reference evidence="3" key="1">
    <citation type="journal article" date="2013" name="Science">
        <title>Gene transfer from bacteria and archaea facilitated evolution of an extremophilic eukaryote.</title>
        <authorList>
            <person name="Schonknecht G."/>
            <person name="Chen W.H."/>
            <person name="Ternes C.M."/>
            <person name="Barbier G.G."/>
            <person name="Shrestha R.P."/>
            <person name="Stanke M."/>
            <person name="Brautigam A."/>
            <person name="Baker B.J."/>
            <person name="Banfield J.F."/>
            <person name="Garavito R.M."/>
            <person name="Carr K."/>
            <person name="Wilkerson C."/>
            <person name="Rensing S.A."/>
            <person name="Gagneul D."/>
            <person name="Dickenson N.E."/>
            <person name="Oesterhelt C."/>
            <person name="Lercher M.J."/>
            <person name="Weber A.P."/>
        </authorList>
    </citation>
    <scope>NUCLEOTIDE SEQUENCE [LARGE SCALE GENOMIC DNA]</scope>
    <source>
        <strain evidence="3">074W</strain>
    </source>
</reference>
<keyword evidence="3" id="KW-1185">Reference proteome</keyword>
<sequence>MELEYEGHVSSKTENGDEDSLYESSLLLCENEPTVSIPIASSRMHTVNCKYGKPTVGSPEELVEAESYTEPDKREELFDQDTVVVEAYPTVDYTNGNKEGIIQSEEWLGETHQQRRSYKVEPVVRKQKDTLVKSSPCSSSCLRDFSSVYSIIQGESGREKLLLLCELFGVESSSVTDVNGLKDRLLNFSIRQPLDAFSLQRLESKLKQWDLDKVRESASLLQIREEEQDKDRLVESIVQRLDNLESWSSQQEEEELPKKKKKRTDNNTSRA</sequence>
<dbReference type="AlphaFoldDB" id="M2XAN0"/>
<dbReference type="GeneID" id="17085876"/>
<feature type="region of interest" description="Disordered" evidence="1">
    <location>
        <begin position="247"/>
        <end position="271"/>
    </location>
</feature>
<dbReference type="Proteomes" id="UP000030680">
    <property type="component" value="Unassembled WGS sequence"/>
</dbReference>
<name>M2XAN0_GALSU</name>
<evidence type="ECO:0000256" key="1">
    <source>
        <dbReference type="SAM" id="MobiDB-lite"/>
    </source>
</evidence>
<evidence type="ECO:0000313" key="3">
    <source>
        <dbReference type="Proteomes" id="UP000030680"/>
    </source>
</evidence>
<dbReference type="OrthoDB" id="10406766at2759"/>
<proteinExistence type="predicted"/>